<dbReference type="Proteomes" id="UP000321058">
    <property type="component" value="Unassembled WGS sequence"/>
</dbReference>
<gene>
    <name evidence="5" type="ORF">RSO01_57150</name>
</gene>
<dbReference type="Gene3D" id="3.40.50.2300">
    <property type="match status" value="2"/>
</dbReference>
<dbReference type="RefSeq" id="WP_170303417.1">
    <property type="nucleotide sequence ID" value="NZ_BKAJ01000103.1"/>
</dbReference>
<reference evidence="5 6" key="1">
    <citation type="submission" date="2019-07" db="EMBL/GenBank/DDBJ databases">
        <title>Whole genome shotgun sequence of Reyranella soli NBRC 108950.</title>
        <authorList>
            <person name="Hosoyama A."/>
            <person name="Uohara A."/>
            <person name="Ohji S."/>
            <person name="Ichikawa N."/>
        </authorList>
    </citation>
    <scope>NUCLEOTIDE SEQUENCE [LARGE SCALE GENOMIC DNA]</scope>
    <source>
        <strain evidence="5 6">NBRC 108950</strain>
    </source>
</reference>
<evidence type="ECO:0000256" key="2">
    <source>
        <dbReference type="ARBA" id="ARBA00022729"/>
    </source>
</evidence>
<feature type="signal peptide" evidence="3">
    <location>
        <begin position="1"/>
        <end position="25"/>
    </location>
</feature>
<dbReference type="AlphaFoldDB" id="A0A512NHW4"/>
<comment type="similarity">
    <text evidence="1">Belongs to the leucine-binding protein family.</text>
</comment>
<evidence type="ECO:0000256" key="1">
    <source>
        <dbReference type="ARBA" id="ARBA00010062"/>
    </source>
</evidence>
<dbReference type="EMBL" id="BKAJ01000103">
    <property type="protein sequence ID" value="GEP58549.1"/>
    <property type="molecule type" value="Genomic_DNA"/>
</dbReference>
<comment type="caution">
    <text evidence="5">The sequence shown here is derived from an EMBL/GenBank/DDBJ whole genome shotgun (WGS) entry which is preliminary data.</text>
</comment>
<dbReference type="CDD" id="cd06343">
    <property type="entry name" value="PBP1_ABC_ligand_binding-like"/>
    <property type="match status" value="1"/>
</dbReference>
<feature type="chain" id="PRO_5021713695" description="Leucine-binding protein domain-containing protein" evidence="3">
    <location>
        <begin position="26"/>
        <end position="390"/>
    </location>
</feature>
<protein>
    <recommendedName>
        <fullName evidence="4">Leucine-binding protein domain-containing protein</fullName>
    </recommendedName>
</protein>
<dbReference type="SUPFAM" id="SSF53822">
    <property type="entry name" value="Periplasmic binding protein-like I"/>
    <property type="match status" value="1"/>
</dbReference>
<evidence type="ECO:0000259" key="4">
    <source>
        <dbReference type="Pfam" id="PF13458"/>
    </source>
</evidence>
<dbReference type="PANTHER" id="PTHR47235:SF1">
    <property type="entry name" value="BLR6548 PROTEIN"/>
    <property type="match status" value="1"/>
</dbReference>
<organism evidence="5 6">
    <name type="scientific">Reyranella soli</name>
    <dbReference type="NCBI Taxonomy" id="1230389"/>
    <lineage>
        <taxon>Bacteria</taxon>
        <taxon>Pseudomonadati</taxon>
        <taxon>Pseudomonadota</taxon>
        <taxon>Alphaproteobacteria</taxon>
        <taxon>Hyphomicrobiales</taxon>
        <taxon>Reyranellaceae</taxon>
        <taxon>Reyranella</taxon>
    </lineage>
</organism>
<evidence type="ECO:0000313" key="5">
    <source>
        <dbReference type="EMBL" id="GEP58549.1"/>
    </source>
</evidence>
<dbReference type="Pfam" id="PF13458">
    <property type="entry name" value="Peripla_BP_6"/>
    <property type="match status" value="1"/>
</dbReference>
<proteinExistence type="inferred from homology"/>
<keyword evidence="2 3" id="KW-0732">Signal</keyword>
<dbReference type="InterPro" id="IPR028082">
    <property type="entry name" value="Peripla_BP_I"/>
</dbReference>
<feature type="domain" description="Leucine-binding protein" evidence="4">
    <location>
        <begin position="34"/>
        <end position="379"/>
    </location>
</feature>
<sequence length="390" mass="42062">MSKWTIVKTMAVATAAVSLAGAASAQTRGVTASEVTFGMHTDLSGVAATYGVSSSNGVKMRFDEINDAGGINGRKLKVIIEDQGYQVPKAVQACNKLINRDKVFAFVAPLGTPMNNACFKDQFAVGVPNLFPLSAARSMYEPYERLKFYGAASYVDQVRSGIDYFVKTKGKKAVCVMYQDTDFGKEVLEGAELQTKKLGIKIAETTAHKPTDQDFTAPITKLRSAGCDLIVMGTIVRDSIVPYTTARKAGWTDVDFLGSAAVYDLVVGAAQGMEGFYGMGLTEMPYVDSNVASVKKFVEDYKKKFNVDPNIGAVYGYVAADLAVQGVKNAGKDLTLDSFIKGMEAIKNYKDIFNGPQVSFGPNIRQGANSSFLAEVKNGKWTRVTEPLGF</sequence>
<name>A0A512NHW4_9HYPH</name>
<evidence type="ECO:0000313" key="6">
    <source>
        <dbReference type="Proteomes" id="UP000321058"/>
    </source>
</evidence>
<accession>A0A512NHW4</accession>
<dbReference type="PANTHER" id="PTHR47235">
    <property type="entry name" value="BLR6548 PROTEIN"/>
    <property type="match status" value="1"/>
</dbReference>
<evidence type="ECO:0000256" key="3">
    <source>
        <dbReference type="SAM" id="SignalP"/>
    </source>
</evidence>
<keyword evidence="6" id="KW-1185">Reference proteome</keyword>
<dbReference type="InterPro" id="IPR028081">
    <property type="entry name" value="Leu-bd"/>
</dbReference>